<dbReference type="EMBL" id="APRP01000014">
    <property type="protein sequence ID" value="ENX02612.1"/>
    <property type="molecule type" value="Genomic_DNA"/>
</dbReference>
<dbReference type="Gene3D" id="2.60.40.10">
    <property type="entry name" value="Immunoglobulins"/>
    <property type="match status" value="1"/>
</dbReference>
<accession>N9NIM2</accession>
<dbReference type="PATRIC" id="fig|1217705.3.peg.1015"/>
<dbReference type="Proteomes" id="UP000013248">
    <property type="component" value="Unassembled WGS sequence"/>
</dbReference>
<dbReference type="HOGENOM" id="CLU_1092499_0_0_6"/>
<organism evidence="1 2">
    <name type="scientific">Acinetobacter modestus</name>
    <dbReference type="NCBI Taxonomy" id="1776740"/>
    <lineage>
        <taxon>Bacteria</taxon>
        <taxon>Pseudomonadati</taxon>
        <taxon>Pseudomonadota</taxon>
        <taxon>Gammaproteobacteria</taxon>
        <taxon>Moraxellales</taxon>
        <taxon>Moraxellaceae</taxon>
        <taxon>Acinetobacter</taxon>
    </lineage>
</organism>
<protein>
    <submittedName>
        <fullName evidence="1">Uncharacterized protein</fullName>
    </submittedName>
</protein>
<gene>
    <name evidence="1" type="ORF">F900_01058</name>
</gene>
<dbReference type="InterPro" id="IPR013783">
    <property type="entry name" value="Ig-like_fold"/>
</dbReference>
<name>N9NIM2_9GAMM</name>
<proteinExistence type="predicted"/>
<dbReference type="RefSeq" id="WP_005215634.1">
    <property type="nucleotide sequence ID" value="NZ_KB850089.1"/>
</dbReference>
<dbReference type="STRING" id="1217705.F900_01058"/>
<evidence type="ECO:0000313" key="1">
    <source>
        <dbReference type="EMBL" id="ENX02612.1"/>
    </source>
</evidence>
<dbReference type="AlphaFoldDB" id="N9NIM2"/>
<sequence>MAGIRIEFAEFGDFDYFEVIRSLTPMTDLNNLPSPIVTNLLTMFYVDTNIVEGGTYYYRVVAWLDGNKAVSDEVKVTAVQYDPSFNIKIVGDQIIDIKGAVTLSGGNATITDDYFIGSKQSPPNGMWEWYRNIGVLQFLVKGSGNVAKEWASNVRYKIEISGSTCFLNFYTSSPFNNNQIYFDVGNINTEFKKISIIRLSNGSFRAFVDDVETSIINNSNYNFSGWGSSETNYIGDNSLSFKYLRWYYNINAVP</sequence>
<reference evidence="1 2" key="1">
    <citation type="submission" date="2013-02" db="EMBL/GenBank/DDBJ databases">
        <title>The Genome Sequence of Acinetobacter sp. ANC 3862.</title>
        <authorList>
            <consortium name="The Broad Institute Genome Sequencing Platform"/>
            <consortium name="The Broad Institute Genome Sequencing Center for Infectious Disease"/>
            <person name="Cerqueira G."/>
            <person name="Feldgarden M."/>
            <person name="Courvalin P."/>
            <person name="Perichon B."/>
            <person name="Grillot-Courvalin C."/>
            <person name="Clermont D."/>
            <person name="Rocha E."/>
            <person name="Yoon E.-J."/>
            <person name="Nemec A."/>
            <person name="Walker B."/>
            <person name="Young S.K."/>
            <person name="Zeng Q."/>
            <person name="Gargeya S."/>
            <person name="Fitzgerald M."/>
            <person name="Haas B."/>
            <person name="Abouelleil A."/>
            <person name="Alvarado L."/>
            <person name="Arachchi H.M."/>
            <person name="Berlin A.M."/>
            <person name="Chapman S.B."/>
            <person name="Dewar J."/>
            <person name="Goldberg J."/>
            <person name="Griggs A."/>
            <person name="Gujja S."/>
            <person name="Hansen M."/>
            <person name="Howarth C."/>
            <person name="Imamovic A."/>
            <person name="Larimer J."/>
            <person name="McCowan C."/>
            <person name="Murphy C."/>
            <person name="Neiman D."/>
            <person name="Pearson M."/>
            <person name="Priest M."/>
            <person name="Roberts A."/>
            <person name="Saif S."/>
            <person name="Shea T."/>
            <person name="Sisk P."/>
            <person name="Sykes S."/>
            <person name="Wortman J."/>
            <person name="Nusbaum C."/>
            <person name="Birren B."/>
        </authorList>
    </citation>
    <scope>NUCLEOTIDE SEQUENCE [LARGE SCALE GENOMIC DNA]</scope>
    <source>
        <strain evidence="1 2">ANC 3862</strain>
    </source>
</reference>
<comment type="caution">
    <text evidence="1">The sequence shown here is derived from an EMBL/GenBank/DDBJ whole genome shotgun (WGS) entry which is preliminary data.</text>
</comment>
<evidence type="ECO:0000313" key="2">
    <source>
        <dbReference type="Proteomes" id="UP000013248"/>
    </source>
</evidence>